<proteinExistence type="predicted"/>
<dbReference type="AlphaFoldDB" id="A0AAD6TSP5"/>
<sequence length="160" mass="18120">MEYVVSRNSLLCRSQEDRASRSSPLCCAFRRDVFQKSVHGYRRTTHFTYRHFRVLPPRLAHCSRPVRALSSVSCQIANHLLLGLWIFSEGADVLACADIRLVCCSQLLGVLDEAGKFADAYRHIVSVTSRFILHPRPLGGRQGVEVVSFESMRRSSTIRP</sequence>
<name>A0AAD6TSP5_9AGAR</name>
<dbReference type="EMBL" id="JARJCN010000091">
    <property type="protein sequence ID" value="KAJ7075638.1"/>
    <property type="molecule type" value="Genomic_DNA"/>
</dbReference>
<accession>A0AAD6TSP5</accession>
<reference evidence="1" key="1">
    <citation type="submission" date="2023-03" db="EMBL/GenBank/DDBJ databases">
        <title>Massive genome expansion in bonnet fungi (Mycena s.s.) driven by repeated elements and novel gene families across ecological guilds.</title>
        <authorList>
            <consortium name="Lawrence Berkeley National Laboratory"/>
            <person name="Harder C.B."/>
            <person name="Miyauchi S."/>
            <person name="Viragh M."/>
            <person name="Kuo A."/>
            <person name="Thoen E."/>
            <person name="Andreopoulos B."/>
            <person name="Lu D."/>
            <person name="Skrede I."/>
            <person name="Drula E."/>
            <person name="Henrissat B."/>
            <person name="Morin E."/>
            <person name="Kohler A."/>
            <person name="Barry K."/>
            <person name="LaButti K."/>
            <person name="Morin E."/>
            <person name="Salamov A."/>
            <person name="Lipzen A."/>
            <person name="Mereny Z."/>
            <person name="Hegedus B."/>
            <person name="Baldrian P."/>
            <person name="Stursova M."/>
            <person name="Weitz H."/>
            <person name="Taylor A."/>
            <person name="Grigoriev I.V."/>
            <person name="Nagy L.G."/>
            <person name="Martin F."/>
            <person name="Kauserud H."/>
        </authorList>
    </citation>
    <scope>NUCLEOTIDE SEQUENCE</scope>
    <source>
        <strain evidence="1">CBHHK173m</strain>
    </source>
</reference>
<evidence type="ECO:0000313" key="1">
    <source>
        <dbReference type="EMBL" id="KAJ7075638.1"/>
    </source>
</evidence>
<organism evidence="1 2">
    <name type="scientific">Mycena belliarum</name>
    <dbReference type="NCBI Taxonomy" id="1033014"/>
    <lineage>
        <taxon>Eukaryota</taxon>
        <taxon>Fungi</taxon>
        <taxon>Dikarya</taxon>
        <taxon>Basidiomycota</taxon>
        <taxon>Agaricomycotina</taxon>
        <taxon>Agaricomycetes</taxon>
        <taxon>Agaricomycetidae</taxon>
        <taxon>Agaricales</taxon>
        <taxon>Marasmiineae</taxon>
        <taxon>Mycenaceae</taxon>
        <taxon>Mycena</taxon>
    </lineage>
</organism>
<dbReference type="Proteomes" id="UP001222325">
    <property type="component" value="Unassembled WGS sequence"/>
</dbReference>
<comment type="caution">
    <text evidence="1">The sequence shown here is derived from an EMBL/GenBank/DDBJ whole genome shotgun (WGS) entry which is preliminary data.</text>
</comment>
<gene>
    <name evidence="1" type="ORF">B0H15DRAFT_866129</name>
</gene>
<keyword evidence="2" id="KW-1185">Reference proteome</keyword>
<evidence type="ECO:0000313" key="2">
    <source>
        <dbReference type="Proteomes" id="UP001222325"/>
    </source>
</evidence>
<protein>
    <submittedName>
        <fullName evidence="1">Uncharacterized protein</fullName>
    </submittedName>
</protein>